<accession>A0A7X6RIX4</accession>
<dbReference type="PANTHER" id="PTHR40469">
    <property type="entry name" value="SECRETED GLYCOSYL HYDROLASE"/>
    <property type="match status" value="1"/>
</dbReference>
<dbReference type="InterPro" id="IPR029062">
    <property type="entry name" value="Class_I_gatase-like"/>
</dbReference>
<proteinExistence type="predicted"/>
<protein>
    <submittedName>
        <fullName evidence="2">ThuA domain-containing protein</fullName>
    </submittedName>
</protein>
<sequence length="261" mass="29436">MTAPLQIMTVTKGHAYDRNAFSAMLDGLPGIECTQVEQPAAQRHFAGDEPSRWDAYLMYDMPGFRFDPDHSAPDLLDPPPEFRADFTSLVDRGHGFVFMHHALAAWPTWAEYAGVMGGRFRFVRDRENPDSGYRHAVEQRIVPISDAAATHPVLEGLQDGFDITDEVYLAQIHDADITPLLVTDAELTDRTVWSTWNAVVGKRDTNDGWQHPAGSGVVTWVREHPRSRIVYVQFGDSAEAFRNPAYRRLLTNALNWVARRS</sequence>
<dbReference type="Pfam" id="PF06283">
    <property type="entry name" value="ThuA"/>
    <property type="match status" value="1"/>
</dbReference>
<keyword evidence="3" id="KW-1185">Reference proteome</keyword>
<dbReference type="Proteomes" id="UP000523447">
    <property type="component" value="Unassembled WGS sequence"/>
</dbReference>
<evidence type="ECO:0000259" key="1">
    <source>
        <dbReference type="Pfam" id="PF06283"/>
    </source>
</evidence>
<dbReference type="Gene3D" id="3.40.50.880">
    <property type="match status" value="1"/>
</dbReference>
<organism evidence="2 3">
    <name type="scientific">Nocardia veterana</name>
    <dbReference type="NCBI Taxonomy" id="132249"/>
    <lineage>
        <taxon>Bacteria</taxon>
        <taxon>Bacillati</taxon>
        <taxon>Actinomycetota</taxon>
        <taxon>Actinomycetes</taxon>
        <taxon>Mycobacteriales</taxon>
        <taxon>Nocardiaceae</taxon>
        <taxon>Nocardia</taxon>
    </lineage>
</organism>
<reference evidence="2 3" key="1">
    <citation type="submission" date="2020-04" db="EMBL/GenBank/DDBJ databases">
        <title>MicrobeNet Type strains.</title>
        <authorList>
            <person name="Nicholson A.C."/>
        </authorList>
    </citation>
    <scope>NUCLEOTIDE SEQUENCE [LARGE SCALE GENOMIC DNA]</scope>
    <source>
        <strain evidence="2 3">DSM 44445</strain>
    </source>
</reference>
<dbReference type="AlphaFoldDB" id="A0A7X6RIX4"/>
<dbReference type="EMBL" id="JAAXPE010000019">
    <property type="protein sequence ID" value="NKY87590.1"/>
    <property type="molecule type" value="Genomic_DNA"/>
</dbReference>
<comment type="caution">
    <text evidence="2">The sequence shown here is derived from an EMBL/GenBank/DDBJ whole genome shotgun (WGS) entry which is preliminary data.</text>
</comment>
<gene>
    <name evidence="2" type="ORF">HGA07_18385</name>
</gene>
<name>A0A7X6RIX4_9NOCA</name>
<evidence type="ECO:0000313" key="3">
    <source>
        <dbReference type="Proteomes" id="UP000523447"/>
    </source>
</evidence>
<evidence type="ECO:0000313" key="2">
    <source>
        <dbReference type="EMBL" id="NKY87590.1"/>
    </source>
</evidence>
<dbReference type="PANTHER" id="PTHR40469:SF2">
    <property type="entry name" value="GALACTOSE-BINDING DOMAIN-LIKE SUPERFAMILY PROTEIN"/>
    <property type="match status" value="1"/>
</dbReference>
<dbReference type="InterPro" id="IPR029010">
    <property type="entry name" value="ThuA-like"/>
</dbReference>
<dbReference type="RefSeq" id="WP_040723930.1">
    <property type="nucleotide sequence ID" value="NZ_CAWPHS010000011.1"/>
</dbReference>
<feature type="domain" description="ThuA-like" evidence="1">
    <location>
        <begin position="80"/>
        <end position="257"/>
    </location>
</feature>
<dbReference type="SUPFAM" id="SSF52317">
    <property type="entry name" value="Class I glutamine amidotransferase-like"/>
    <property type="match status" value="1"/>
</dbReference>